<reference evidence="1" key="1">
    <citation type="submission" date="2014-11" db="EMBL/GenBank/DDBJ databases">
        <authorList>
            <person name="Amaro Gonzalez C."/>
        </authorList>
    </citation>
    <scope>NUCLEOTIDE SEQUENCE</scope>
</reference>
<evidence type="ECO:0000313" key="1">
    <source>
        <dbReference type="EMBL" id="JAH78208.1"/>
    </source>
</evidence>
<sequence length="29" mass="3219">MSSGEKKGGMKEYPSIGRVSFQQLLPCFL</sequence>
<dbReference type="EMBL" id="GBXM01030369">
    <property type="protein sequence ID" value="JAH78208.1"/>
    <property type="molecule type" value="Transcribed_RNA"/>
</dbReference>
<protein>
    <submittedName>
        <fullName evidence="1">Uncharacterized protein</fullName>
    </submittedName>
</protein>
<name>A0A0E9VLU9_ANGAN</name>
<accession>A0A0E9VLU9</accession>
<dbReference type="AlphaFoldDB" id="A0A0E9VLU9"/>
<organism evidence="1">
    <name type="scientific">Anguilla anguilla</name>
    <name type="common">European freshwater eel</name>
    <name type="synonym">Muraena anguilla</name>
    <dbReference type="NCBI Taxonomy" id="7936"/>
    <lineage>
        <taxon>Eukaryota</taxon>
        <taxon>Metazoa</taxon>
        <taxon>Chordata</taxon>
        <taxon>Craniata</taxon>
        <taxon>Vertebrata</taxon>
        <taxon>Euteleostomi</taxon>
        <taxon>Actinopterygii</taxon>
        <taxon>Neopterygii</taxon>
        <taxon>Teleostei</taxon>
        <taxon>Anguilliformes</taxon>
        <taxon>Anguillidae</taxon>
        <taxon>Anguilla</taxon>
    </lineage>
</organism>
<proteinExistence type="predicted"/>
<reference evidence="1" key="2">
    <citation type="journal article" date="2015" name="Fish Shellfish Immunol.">
        <title>Early steps in the European eel (Anguilla anguilla)-Vibrio vulnificus interaction in the gills: Role of the RtxA13 toxin.</title>
        <authorList>
            <person name="Callol A."/>
            <person name="Pajuelo D."/>
            <person name="Ebbesson L."/>
            <person name="Teles M."/>
            <person name="MacKenzie S."/>
            <person name="Amaro C."/>
        </authorList>
    </citation>
    <scope>NUCLEOTIDE SEQUENCE</scope>
</reference>